<keyword evidence="2" id="KW-1185">Reference proteome</keyword>
<accession>A0A553NAD5</accession>
<evidence type="ECO:0000313" key="2">
    <source>
        <dbReference type="Proteomes" id="UP000316079"/>
    </source>
</evidence>
<proteinExistence type="predicted"/>
<dbReference type="EMBL" id="SRMA01027010">
    <property type="protein sequence ID" value="TRY62359.1"/>
    <property type="molecule type" value="Genomic_DNA"/>
</dbReference>
<name>A0A553NAD5_9TELE</name>
<reference evidence="1 2" key="1">
    <citation type="journal article" date="2019" name="Sci. Data">
        <title>Hybrid genome assembly and annotation of Danionella translucida.</title>
        <authorList>
            <person name="Kadobianskyi M."/>
            <person name="Schulze L."/>
            <person name="Schuelke M."/>
            <person name="Judkewitz B."/>
        </authorList>
    </citation>
    <scope>NUCLEOTIDE SEQUENCE [LARGE SCALE GENOMIC DNA]</scope>
    <source>
        <strain evidence="1 2">Bolton</strain>
    </source>
</reference>
<gene>
    <name evidence="1" type="ORF">DNTS_025885</name>
</gene>
<dbReference type="Proteomes" id="UP000316079">
    <property type="component" value="Unassembled WGS sequence"/>
</dbReference>
<comment type="caution">
    <text evidence="1">The sequence shown here is derived from an EMBL/GenBank/DDBJ whole genome shotgun (WGS) entry which is preliminary data.</text>
</comment>
<evidence type="ECO:0000313" key="1">
    <source>
        <dbReference type="EMBL" id="TRY62359.1"/>
    </source>
</evidence>
<dbReference type="STRING" id="623744.A0A553NAD5"/>
<sequence>MESTCTPSTVVISAVAIQLGKHSSELKTLGQTHLYATGEVFGLMQIRWEKNITLGEPPGFLHSWWWYVSIL</sequence>
<protein>
    <submittedName>
        <fullName evidence="1">Uncharacterized protein</fullName>
    </submittedName>
</protein>
<dbReference type="AlphaFoldDB" id="A0A553NAD5"/>
<organism evidence="1 2">
    <name type="scientific">Danionella cerebrum</name>
    <dbReference type="NCBI Taxonomy" id="2873325"/>
    <lineage>
        <taxon>Eukaryota</taxon>
        <taxon>Metazoa</taxon>
        <taxon>Chordata</taxon>
        <taxon>Craniata</taxon>
        <taxon>Vertebrata</taxon>
        <taxon>Euteleostomi</taxon>
        <taxon>Actinopterygii</taxon>
        <taxon>Neopterygii</taxon>
        <taxon>Teleostei</taxon>
        <taxon>Ostariophysi</taxon>
        <taxon>Cypriniformes</taxon>
        <taxon>Danionidae</taxon>
        <taxon>Danioninae</taxon>
        <taxon>Danionella</taxon>
    </lineage>
</organism>